<feature type="transmembrane region" description="Helical" evidence="2">
    <location>
        <begin position="32"/>
        <end position="56"/>
    </location>
</feature>
<reference evidence="3 4" key="1">
    <citation type="submission" date="2007-05" db="EMBL/GenBank/DDBJ databases">
        <title>Complete sequence of Geobacter uraniireducens Rf4.</title>
        <authorList>
            <consortium name="US DOE Joint Genome Institute"/>
            <person name="Copeland A."/>
            <person name="Lucas S."/>
            <person name="Lapidus A."/>
            <person name="Barry K."/>
            <person name="Detter J.C."/>
            <person name="Glavina del Rio T."/>
            <person name="Hammon N."/>
            <person name="Israni S."/>
            <person name="Dalin E."/>
            <person name="Tice H."/>
            <person name="Pitluck S."/>
            <person name="Chertkov O."/>
            <person name="Brettin T."/>
            <person name="Bruce D."/>
            <person name="Han C."/>
            <person name="Schmutz J."/>
            <person name="Larimer F."/>
            <person name="Land M."/>
            <person name="Hauser L."/>
            <person name="Kyrpides N."/>
            <person name="Mikhailova N."/>
            <person name="Shelobolina E."/>
            <person name="Aklujkar M."/>
            <person name="Lovley D."/>
            <person name="Richardson P."/>
        </authorList>
    </citation>
    <scope>NUCLEOTIDE SEQUENCE [LARGE SCALE GENOMIC DNA]</scope>
    <source>
        <strain evidence="3 4">Rf4</strain>
    </source>
</reference>
<dbReference type="InterPro" id="IPR012902">
    <property type="entry name" value="N_methyl_site"/>
</dbReference>
<evidence type="ECO:0000256" key="2">
    <source>
        <dbReference type="SAM" id="Phobius"/>
    </source>
</evidence>
<keyword evidence="2" id="KW-0472">Membrane</keyword>
<keyword evidence="2" id="KW-0812">Transmembrane</keyword>
<dbReference type="NCBIfam" id="TIGR02532">
    <property type="entry name" value="IV_pilin_GFxxxE"/>
    <property type="match status" value="1"/>
</dbReference>
<evidence type="ECO:0008006" key="5">
    <source>
        <dbReference type="Google" id="ProtNLM"/>
    </source>
</evidence>
<dbReference type="PROSITE" id="PS00409">
    <property type="entry name" value="PROKAR_NTER_METHYL"/>
    <property type="match status" value="1"/>
</dbReference>
<accession>A5GC01</accession>
<organism evidence="3 4">
    <name type="scientific">Geotalea uraniireducens (strain Rf4)</name>
    <name type="common">Geobacter uraniireducens</name>
    <dbReference type="NCBI Taxonomy" id="351605"/>
    <lineage>
        <taxon>Bacteria</taxon>
        <taxon>Pseudomonadati</taxon>
        <taxon>Thermodesulfobacteriota</taxon>
        <taxon>Desulfuromonadia</taxon>
        <taxon>Geobacterales</taxon>
        <taxon>Geobacteraceae</taxon>
        <taxon>Geotalea</taxon>
    </lineage>
</organism>
<evidence type="ECO:0000313" key="4">
    <source>
        <dbReference type="Proteomes" id="UP000006695"/>
    </source>
</evidence>
<dbReference type="AlphaFoldDB" id="A5GC01"/>
<dbReference type="Pfam" id="PF07963">
    <property type="entry name" value="N_methyl"/>
    <property type="match status" value="1"/>
</dbReference>
<dbReference type="HOGENOM" id="CLU_118067_0_0_7"/>
<keyword evidence="4" id="KW-1185">Reference proteome</keyword>
<protein>
    <recommendedName>
        <fullName evidence="5">Prepilin-type N-terminal cleavage/methylation domain-containing protein</fullName>
    </recommendedName>
</protein>
<feature type="region of interest" description="Disordered" evidence="1">
    <location>
        <begin position="1"/>
        <end position="21"/>
    </location>
</feature>
<name>A5GC01_GEOUR</name>
<sequence>MRNKEREERFEEKGKRSEEKTLASNLDPRTCFSAGFTLIELMVVIAILSIVVLVVLPRLPSTESGKLRSSARTLASGIRFLSDRAITANSIYRMHLNLADSTIIVKKLTAGGEETTADDQFLNKRFIAEGITIEDVTIPRLGKVTDGEVIVPFGPGGLAEFTTIHLKGNSSGHYTVIAYPNSGKVKVEQGYQEEM</sequence>
<dbReference type="RefSeq" id="WP_011937615.1">
    <property type="nucleotide sequence ID" value="NC_009483.1"/>
</dbReference>
<dbReference type="EMBL" id="CP000698">
    <property type="protein sequence ID" value="ABQ24891.1"/>
    <property type="molecule type" value="Genomic_DNA"/>
</dbReference>
<dbReference type="KEGG" id="gur:Gura_0679"/>
<dbReference type="InterPro" id="IPR045584">
    <property type="entry name" value="Pilin-like"/>
</dbReference>
<keyword evidence="2" id="KW-1133">Transmembrane helix</keyword>
<dbReference type="STRING" id="351605.Gura_0679"/>
<dbReference type="Proteomes" id="UP000006695">
    <property type="component" value="Chromosome"/>
</dbReference>
<dbReference type="SUPFAM" id="SSF54523">
    <property type="entry name" value="Pili subunits"/>
    <property type="match status" value="1"/>
</dbReference>
<dbReference type="Gene3D" id="3.30.700.10">
    <property type="entry name" value="Glycoprotein, Type 4 Pilin"/>
    <property type="match status" value="1"/>
</dbReference>
<gene>
    <name evidence="3" type="ordered locus">Gura_0679</name>
</gene>
<proteinExistence type="predicted"/>
<evidence type="ECO:0000256" key="1">
    <source>
        <dbReference type="SAM" id="MobiDB-lite"/>
    </source>
</evidence>
<evidence type="ECO:0000313" key="3">
    <source>
        <dbReference type="EMBL" id="ABQ24891.1"/>
    </source>
</evidence>